<accession>A0A086TL65</accession>
<keyword evidence="2 3" id="KW-0378">Hydrolase</keyword>
<dbReference type="AlphaFoldDB" id="A0A086TL65"/>
<dbReference type="Proteomes" id="UP000243308">
    <property type="component" value="Unassembled WGS sequence"/>
</dbReference>
<sequence length="689" mass="75865">MCKKTLRSLRAVSTCLAPSTLLLLLLIPSLIITDAAPLTLSILRSQTSGVHVLRHNDLTAEAATHPTSVLYLSTPRNFVEATVACLELKEDLAIEESASLKDILVGTETFNHQGTSFDQVWIGNGCQTYNLRTHTIGRTHCQTKLPAVCTNKTPAPIQVIGAKAFGTVIGTRDSNSFRFLGLPYAQPPVGALRFRPPKPAPPAASHDARQYGAVCPQETGTDNRLNQVADSEDCLFLNVFTPSVKAVGEPLKLPVIVYIHGGGFKQYGGSSIFFEPGNLVSRGRVVVVTFNYRLGLLGLLENESTIPRSILPGNLFLRDQILALQWVQDNIAAFGGDPSKVTLMGESAGAISIRALLVIPQAFSLYRNVISQSDVIGAPFHEASTTSGIMGQTAMEILQCVDLPCLQALPLEAIIKAQDQVIAHYYKVYIRRVLMLPFLPTVDHDLLPADFYALAQQKLVNPTAHIMWGSTHDENGIVMPPQPVDFSQYHATMVEYFRDDRVALLEHSPYYQPNWKDPDTVRVTVVKASVDLYFYCPRFLLAELLPSQQQKNLYTFRFNRGKPLTSTPTDFCAIDGHVCHFADVVVSFGNAMGIPGLGQSEDDARFARQVVDRFVTFAKTGDPNPMVQRDGKGVAENADVSVQWEPFWAGNRPVLELALASQMSYNENVEACKWVEAQHVISFESDYKT</sequence>
<evidence type="ECO:0000259" key="4">
    <source>
        <dbReference type="Pfam" id="PF00135"/>
    </source>
</evidence>
<dbReference type="PROSITE" id="PS00122">
    <property type="entry name" value="CARBOXYLESTERASE_B_1"/>
    <property type="match status" value="1"/>
</dbReference>
<evidence type="ECO:0000313" key="5">
    <source>
        <dbReference type="EMBL" id="KFH62692.1"/>
    </source>
</evidence>
<reference evidence="5 6" key="1">
    <citation type="submission" date="2011-02" db="EMBL/GenBank/DDBJ databases">
        <title>The Genome Sequence of Mortierella verticillata NRRL 6337.</title>
        <authorList>
            <consortium name="The Broad Institute Genome Sequencing Platform"/>
            <person name="Russ C."/>
            <person name="Cuomo C."/>
            <person name="Burger G."/>
            <person name="Gray M.W."/>
            <person name="Holland P.W.H."/>
            <person name="King N."/>
            <person name="Lang F.B.F."/>
            <person name="Roger A.J."/>
            <person name="Ruiz-Trillo I."/>
            <person name="Young S.K."/>
            <person name="Zeng Q."/>
            <person name="Gargeya S."/>
            <person name="Alvarado L."/>
            <person name="Berlin A."/>
            <person name="Chapman S.B."/>
            <person name="Chen Z."/>
            <person name="Freedman E."/>
            <person name="Gellesch M."/>
            <person name="Goldberg J."/>
            <person name="Griggs A."/>
            <person name="Gujja S."/>
            <person name="Heilman E."/>
            <person name="Heiman D."/>
            <person name="Howarth C."/>
            <person name="Mehta T."/>
            <person name="Neiman D."/>
            <person name="Pearson M."/>
            <person name="Roberts A."/>
            <person name="Saif S."/>
            <person name="Shea T."/>
            <person name="Shenoy N."/>
            <person name="Sisk P."/>
            <person name="Stolte C."/>
            <person name="Sykes S."/>
            <person name="White J."/>
            <person name="Yandava C."/>
            <person name="Haas B."/>
            <person name="Nusbaum C."/>
            <person name="Birren B."/>
        </authorList>
    </citation>
    <scope>NUCLEOTIDE SEQUENCE [LARGE SCALE GENOMIC DNA]</scope>
    <source>
        <strain evidence="5 6">NRRL 6337</strain>
    </source>
</reference>
<protein>
    <recommendedName>
        <fullName evidence="3">Carboxylic ester hydrolase</fullName>
        <ecNumber evidence="3">3.1.1.-</ecNumber>
    </recommendedName>
</protein>
<keyword evidence="6" id="KW-1185">Reference proteome</keyword>
<name>A0A086TL65_9FUNG</name>
<dbReference type="PANTHER" id="PTHR11559">
    <property type="entry name" value="CARBOXYLESTERASE"/>
    <property type="match status" value="1"/>
</dbReference>
<comment type="similarity">
    <text evidence="1 3">Belongs to the type-B carboxylesterase/lipase family.</text>
</comment>
<dbReference type="EMBL" id="KN042431">
    <property type="protein sequence ID" value="KFH62692.1"/>
    <property type="molecule type" value="Genomic_DNA"/>
</dbReference>
<evidence type="ECO:0000256" key="3">
    <source>
        <dbReference type="RuleBase" id="RU361235"/>
    </source>
</evidence>
<feature type="domain" description="Carboxylesterase type B" evidence="4">
    <location>
        <begin position="166"/>
        <end position="669"/>
    </location>
</feature>
<dbReference type="Pfam" id="PF00135">
    <property type="entry name" value="COesterase"/>
    <property type="match status" value="1"/>
</dbReference>
<organism evidence="5 6">
    <name type="scientific">Podila verticillata NRRL 6337</name>
    <dbReference type="NCBI Taxonomy" id="1069443"/>
    <lineage>
        <taxon>Eukaryota</taxon>
        <taxon>Fungi</taxon>
        <taxon>Fungi incertae sedis</taxon>
        <taxon>Mucoromycota</taxon>
        <taxon>Mortierellomycotina</taxon>
        <taxon>Mortierellomycetes</taxon>
        <taxon>Mortierellales</taxon>
        <taxon>Mortierellaceae</taxon>
        <taxon>Podila</taxon>
    </lineage>
</organism>
<evidence type="ECO:0000256" key="2">
    <source>
        <dbReference type="ARBA" id="ARBA00022801"/>
    </source>
</evidence>
<dbReference type="ESTHER" id="9fung-a0a086tl65">
    <property type="family name" value="Fungal_carboxylesterase_lipase"/>
</dbReference>
<dbReference type="InterPro" id="IPR050309">
    <property type="entry name" value="Type-B_Carboxylest/Lipase"/>
</dbReference>
<dbReference type="PROSITE" id="PS00941">
    <property type="entry name" value="CARBOXYLESTERASE_B_2"/>
    <property type="match status" value="1"/>
</dbReference>
<dbReference type="SUPFAM" id="SSF53474">
    <property type="entry name" value="alpha/beta-Hydrolases"/>
    <property type="match status" value="1"/>
</dbReference>
<proteinExistence type="inferred from homology"/>
<dbReference type="InterPro" id="IPR019819">
    <property type="entry name" value="Carboxylesterase_B_CS"/>
</dbReference>
<dbReference type="Gene3D" id="3.40.50.1820">
    <property type="entry name" value="alpha/beta hydrolase"/>
    <property type="match status" value="1"/>
</dbReference>
<dbReference type="InterPro" id="IPR002018">
    <property type="entry name" value="CarbesteraseB"/>
</dbReference>
<evidence type="ECO:0000313" key="6">
    <source>
        <dbReference type="Proteomes" id="UP000243308"/>
    </source>
</evidence>
<dbReference type="InterPro" id="IPR019826">
    <property type="entry name" value="Carboxylesterase_B_AS"/>
</dbReference>
<evidence type="ECO:0000256" key="1">
    <source>
        <dbReference type="ARBA" id="ARBA00005964"/>
    </source>
</evidence>
<dbReference type="GO" id="GO:0016787">
    <property type="term" value="F:hydrolase activity"/>
    <property type="evidence" value="ECO:0007669"/>
    <property type="project" value="UniProtKB-KW"/>
</dbReference>
<gene>
    <name evidence="5" type="ORF">MVEG_12084</name>
</gene>
<dbReference type="EC" id="3.1.1.-" evidence="3"/>
<dbReference type="OrthoDB" id="408631at2759"/>
<dbReference type="InterPro" id="IPR029058">
    <property type="entry name" value="AB_hydrolase_fold"/>
</dbReference>